<feature type="transmembrane region" description="Helical" evidence="7">
    <location>
        <begin position="409"/>
        <end position="432"/>
    </location>
</feature>
<feature type="transmembrane region" description="Helical" evidence="7">
    <location>
        <begin position="43"/>
        <end position="64"/>
    </location>
</feature>
<feature type="transmembrane region" description="Helical" evidence="7">
    <location>
        <begin position="154"/>
        <end position="173"/>
    </location>
</feature>
<evidence type="ECO:0000256" key="1">
    <source>
        <dbReference type="ARBA" id="ARBA00004141"/>
    </source>
</evidence>
<dbReference type="Proteomes" id="UP001500851">
    <property type="component" value="Unassembled WGS sequence"/>
</dbReference>
<accession>A0ABN2LB55</accession>
<dbReference type="PANTHER" id="PTHR48086">
    <property type="entry name" value="SODIUM/PROLINE SYMPORTER-RELATED"/>
    <property type="match status" value="1"/>
</dbReference>
<dbReference type="PANTHER" id="PTHR48086:SF8">
    <property type="entry name" value="MONOCARBOXYLIC ACID PERMEASE"/>
    <property type="match status" value="1"/>
</dbReference>
<gene>
    <name evidence="8" type="ORF">GCM10009768_05960</name>
</gene>
<dbReference type="InterPro" id="IPR001734">
    <property type="entry name" value="Na/solute_symporter"/>
</dbReference>
<dbReference type="InterPro" id="IPR038377">
    <property type="entry name" value="Na/Glc_symporter_sf"/>
</dbReference>
<feature type="transmembrane region" description="Helical" evidence="7">
    <location>
        <begin position="356"/>
        <end position="375"/>
    </location>
</feature>
<evidence type="ECO:0000256" key="6">
    <source>
        <dbReference type="ARBA" id="ARBA00023136"/>
    </source>
</evidence>
<evidence type="ECO:0000313" key="8">
    <source>
        <dbReference type="EMBL" id="GAA1779896.1"/>
    </source>
</evidence>
<keyword evidence="4 7" id="KW-0812">Transmembrane</keyword>
<feature type="transmembrane region" description="Helical" evidence="7">
    <location>
        <begin position="70"/>
        <end position="88"/>
    </location>
</feature>
<dbReference type="EMBL" id="BAAAOB010000001">
    <property type="protein sequence ID" value="GAA1779896.1"/>
    <property type="molecule type" value="Genomic_DNA"/>
</dbReference>
<dbReference type="InterPro" id="IPR050277">
    <property type="entry name" value="Sodium:Solute_Symporter"/>
</dbReference>
<dbReference type="Gene3D" id="1.20.1730.10">
    <property type="entry name" value="Sodium/glucose cotransporter"/>
    <property type="match status" value="1"/>
</dbReference>
<dbReference type="RefSeq" id="WP_344029107.1">
    <property type="nucleotide sequence ID" value="NZ_BAAAOB010000001.1"/>
</dbReference>
<feature type="transmembrane region" description="Helical" evidence="7">
    <location>
        <begin position="115"/>
        <end position="134"/>
    </location>
</feature>
<reference evidence="8 9" key="1">
    <citation type="journal article" date="2019" name="Int. J. Syst. Evol. Microbiol.">
        <title>The Global Catalogue of Microorganisms (GCM) 10K type strain sequencing project: providing services to taxonomists for standard genome sequencing and annotation.</title>
        <authorList>
            <consortium name="The Broad Institute Genomics Platform"/>
            <consortium name="The Broad Institute Genome Sequencing Center for Infectious Disease"/>
            <person name="Wu L."/>
            <person name="Ma J."/>
        </authorList>
    </citation>
    <scope>NUCLEOTIDE SEQUENCE [LARGE SCALE GENOMIC DNA]</scope>
    <source>
        <strain evidence="8 9">JCM 14736</strain>
    </source>
</reference>
<name>A0ABN2LB55_9MICO</name>
<dbReference type="PROSITE" id="PS50283">
    <property type="entry name" value="NA_SOLUT_SYMP_3"/>
    <property type="match status" value="1"/>
</dbReference>
<comment type="subcellular location">
    <subcellularLocation>
        <location evidence="1">Membrane</location>
        <topology evidence="1">Multi-pass membrane protein</topology>
    </subcellularLocation>
</comment>
<feature type="transmembrane region" description="Helical" evidence="7">
    <location>
        <begin position="313"/>
        <end position="335"/>
    </location>
</feature>
<protein>
    <submittedName>
        <fullName evidence="8">Sodium:solute symporter family protein</fullName>
    </submittedName>
</protein>
<evidence type="ECO:0000256" key="4">
    <source>
        <dbReference type="ARBA" id="ARBA00022692"/>
    </source>
</evidence>
<evidence type="ECO:0000313" key="9">
    <source>
        <dbReference type="Proteomes" id="UP001500851"/>
    </source>
</evidence>
<sequence>MTVSVMVIAGIIALGLIGVASGRQRNFARWAVGERRNSAWVSWFLLAGEGLTTFTFLGLAGLAFGGGVGAMFAVAYLTISYLVFYFTAPRIRELGARIGALTIADFFAARYRAPWLGRLVAILGALALIPYLQLQVTGLGTIVELATGSERARGLSMVVASLLVALFVIWSGLRGIARVAVVKDLLMVVAMIVIAAGLAIGFAGIPAIFARVAREAPALLTMRGGDIDPVFFLSATVVTSIGSGFCTLPHFWPMVFGARNGAALRRTAIWQPVYLLLLFVPITAGFAGALLLDPGTPDNTVLLRTSAALLPDWLLGVVAVGGAAAAMVPAAGILMGISTLVSRNVLREVPDARRPAINAVTILAVVLLALLLGLVRSDIGALLLLTFGCTTQFAPAIAIALASRVRAGAWPVGLGIAAGALTVIAITFGGIPIGSLDAGLIGLVPNLLVLLGAEAVRRARAVGSAAAADGAGLDASDVGGTRPSGLR</sequence>
<evidence type="ECO:0000256" key="5">
    <source>
        <dbReference type="ARBA" id="ARBA00022989"/>
    </source>
</evidence>
<organism evidence="8 9">
    <name type="scientific">Leucobacter iarius</name>
    <dbReference type="NCBI Taxonomy" id="333963"/>
    <lineage>
        <taxon>Bacteria</taxon>
        <taxon>Bacillati</taxon>
        <taxon>Actinomycetota</taxon>
        <taxon>Actinomycetes</taxon>
        <taxon>Micrococcales</taxon>
        <taxon>Microbacteriaceae</taxon>
        <taxon>Leucobacter</taxon>
    </lineage>
</organism>
<proteinExistence type="inferred from homology"/>
<evidence type="ECO:0000256" key="3">
    <source>
        <dbReference type="ARBA" id="ARBA00022448"/>
    </source>
</evidence>
<comment type="caution">
    <text evidence="8">The sequence shown here is derived from an EMBL/GenBank/DDBJ whole genome shotgun (WGS) entry which is preliminary data.</text>
</comment>
<feature type="transmembrane region" description="Helical" evidence="7">
    <location>
        <begin position="438"/>
        <end position="456"/>
    </location>
</feature>
<feature type="transmembrane region" description="Helical" evidence="7">
    <location>
        <begin position="185"/>
        <end position="210"/>
    </location>
</feature>
<evidence type="ECO:0000256" key="2">
    <source>
        <dbReference type="ARBA" id="ARBA00006434"/>
    </source>
</evidence>
<keyword evidence="6 7" id="KW-0472">Membrane</keyword>
<evidence type="ECO:0000256" key="7">
    <source>
        <dbReference type="SAM" id="Phobius"/>
    </source>
</evidence>
<comment type="similarity">
    <text evidence="2">Belongs to the sodium:solute symporter (SSF) (TC 2.A.21) family.</text>
</comment>
<keyword evidence="9" id="KW-1185">Reference proteome</keyword>
<feature type="transmembrane region" description="Helical" evidence="7">
    <location>
        <begin position="381"/>
        <end position="402"/>
    </location>
</feature>
<feature type="transmembrane region" description="Helical" evidence="7">
    <location>
        <begin position="230"/>
        <end position="252"/>
    </location>
</feature>
<keyword evidence="5 7" id="KW-1133">Transmembrane helix</keyword>
<feature type="transmembrane region" description="Helical" evidence="7">
    <location>
        <begin position="6"/>
        <end position="22"/>
    </location>
</feature>
<feature type="transmembrane region" description="Helical" evidence="7">
    <location>
        <begin position="273"/>
        <end position="293"/>
    </location>
</feature>
<keyword evidence="3" id="KW-0813">Transport</keyword>